<keyword evidence="1" id="KW-0732">Signal</keyword>
<organism evidence="2 3">
    <name type="scientific">Phragmitibacter flavus</name>
    <dbReference type="NCBI Taxonomy" id="2576071"/>
    <lineage>
        <taxon>Bacteria</taxon>
        <taxon>Pseudomonadati</taxon>
        <taxon>Verrucomicrobiota</taxon>
        <taxon>Verrucomicrobiia</taxon>
        <taxon>Verrucomicrobiales</taxon>
        <taxon>Verrucomicrobiaceae</taxon>
        <taxon>Phragmitibacter</taxon>
    </lineage>
</organism>
<dbReference type="EMBL" id="VAUV01000011">
    <property type="protein sequence ID" value="TLD69703.1"/>
    <property type="molecule type" value="Genomic_DNA"/>
</dbReference>
<keyword evidence="3" id="KW-1185">Reference proteome</keyword>
<dbReference type="InterPro" id="IPR013425">
    <property type="entry name" value="Autotrns_rpt"/>
</dbReference>
<dbReference type="Proteomes" id="UP000306196">
    <property type="component" value="Unassembled WGS sequence"/>
</dbReference>
<evidence type="ECO:0000313" key="2">
    <source>
        <dbReference type="EMBL" id="TLD69703.1"/>
    </source>
</evidence>
<dbReference type="OrthoDB" id="173857at2"/>
<reference evidence="2 3" key="1">
    <citation type="submission" date="2019-05" db="EMBL/GenBank/DDBJ databases">
        <title>Verrucobacter flavum gen. nov., sp. nov. a new member of the family Verrucomicrobiaceae.</title>
        <authorList>
            <person name="Szuroczki S."/>
            <person name="Abbaszade G."/>
            <person name="Szabo A."/>
            <person name="Felfoldi T."/>
            <person name="Schumann P."/>
            <person name="Boka K."/>
            <person name="Keki Z."/>
            <person name="Toumi M."/>
            <person name="Toth E."/>
        </authorList>
    </citation>
    <scope>NUCLEOTIDE SEQUENCE [LARGE SCALE GENOMIC DNA]</scope>
    <source>
        <strain evidence="2 3">MG-N-17</strain>
    </source>
</reference>
<comment type="caution">
    <text evidence="2">The sequence shown here is derived from an EMBL/GenBank/DDBJ whole genome shotgun (WGS) entry which is preliminary data.</text>
</comment>
<dbReference type="Pfam" id="PF12951">
    <property type="entry name" value="PATR"/>
    <property type="match status" value="1"/>
</dbReference>
<evidence type="ECO:0000256" key="1">
    <source>
        <dbReference type="ARBA" id="ARBA00022729"/>
    </source>
</evidence>
<dbReference type="RefSeq" id="WP_138087163.1">
    <property type="nucleotide sequence ID" value="NZ_VAUV01000011.1"/>
</dbReference>
<dbReference type="NCBIfam" id="TIGR02595">
    <property type="entry name" value="PEP_CTERM"/>
    <property type="match status" value="1"/>
</dbReference>
<dbReference type="AlphaFoldDB" id="A0A5R8KBK6"/>
<accession>A0A5R8KBK6</accession>
<gene>
    <name evidence="2" type="ORF">FEM03_15335</name>
</gene>
<name>A0A5R8KBK6_9BACT</name>
<proteinExistence type="predicted"/>
<dbReference type="InterPro" id="IPR013424">
    <property type="entry name" value="Ice-binding_C"/>
</dbReference>
<evidence type="ECO:0000313" key="3">
    <source>
        <dbReference type="Proteomes" id="UP000306196"/>
    </source>
</evidence>
<sequence length="280" mass="27709">MSGAFTSGSGTGGWTFGGAGNLALSGAISNSGGTSVTKTGAGKLTLSNASNAYAGATTVTGGSLQVGSAGVGATGTGAVTVQNGGTLLGTGTVKGSSFTAQSGSTVHAGDSIGTSVAGGDILTPGSFGNLNFAPVSGGGNFDFQSGSMILLGINPGGVGDSLSFDGLSTVNLKLNGNMTVQADGYTPIGVDTFNLIEWVNVPLAEFDSRYSAASYSGYLYGNGDDNLGFDLPNISGSGYAWDISTFTTDGKIRTVLAVPEPSCSLLIFSGMLALAIRRRR</sequence>
<protein>
    <submittedName>
        <fullName evidence="2">PEP-CTERM sorting domain-containing protein</fullName>
    </submittedName>
</protein>
<dbReference type="NCBIfam" id="TIGR02601">
    <property type="entry name" value="autotrns_rpt"/>
    <property type="match status" value="1"/>
</dbReference>